<feature type="region of interest" description="Disordered" evidence="3">
    <location>
        <begin position="132"/>
        <end position="187"/>
    </location>
</feature>
<evidence type="ECO:0000259" key="6">
    <source>
        <dbReference type="Pfam" id="PF04234"/>
    </source>
</evidence>
<proteinExistence type="predicted"/>
<feature type="compositionally biased region" description="Low complexity" evidence="3">
    <location>
        <begin position="168"/>
        <end position="181"/>
    </location>
</feature>
<dbReference type="InterPro" id="IPR014756">
    <property type="entry name" value="Ig_E-set"/>
</dbReference>
<sequence>MTIRPRTRLGALVGVIAVAALALVPAQAASAHDNLLEASPAAGETVTELDTVALTFSAELIDFGQASYARVQGPDGLYYETSCSTIDMNVLTTPVALGEAGTYSVVWNAVSSDGHPISESYEFTYAPAEGAEPGLGWDQPACRNEDTRVQPGAAPEPSQEPGPTADVSESAPAPQPSSSEDAAPESEGEGLAVAGVIGACVLLVAAFIGGLLALRAKSRRRR</sequence>
<keyword evidence="4" id="KW-1133">Transmembrane helix</keyword>
<evidence type="ECO:0000256" key="3">
    <source>
        <dbReference type="SAM" id="MobiDB-lite"/>
    </source>
</evidence>
<dbReference type="RefSeq" id="WP_156242189.1">
    <property type="nucleotide sequence ID" value="NZ_BAAAZL010000004.1"/>
</dbReference>
<dbReference type="AlphaFoldDB" id="A0A6I6E5J0"/>
<evidence type="ECO:0000313" key="7">
    <source>
        <dbReference type="EMBL" id="QGU27690.1"/>
    </source>
</evidence>
<evidence type="ECO:0000313" key="8">
    <source>
        <dbReference type="Proteomes" id="UP000422989"/>
    </source>
</evidence>
<dbReference type="Proteomes" id="UP000422989">
    <property type="component" value="Chromosome"/>
</dbReference>
<feature type="signal peptide" evidence="5">
    <location>
        <begin position="1"/>
        <end position="28"/>
    </location>
</feature>
<dbReference type="Pfam" id="PF04234">
    <property type="entry name" value="CopC"/>
    <property type="match status" value="1"/>
</dbReference>
<reference evidence="7 8" key="1">
    <citation type="submission" date="2018-09" db="EMBL/GenBank/DDBJ databases">
        <title>Whole genome sequencing of Microbacterium oryzae strain MB-10T.</title>
        <authorList>
            <person name="Das S.K."/>
        </authorList>
    </citation>
    <scope>NUCLEOTIDE SEQUENCE [LARGE SCALE GENOMIC DNA]</scope>
    <source>
        <strain evidence="7 8">MB-10</strain>
    </source>
</reference>
<dbReference type="GO" id="GO:0046688">
    <property type="term" value="P:response to copper ion"/>
    <property type="evidence" value="ECO:0007669"/>
    <property type="project" value="InterPro"/>
</dbReference>
<keyword evidence="8" id="KW-1185">Reference proteome</keyword>
<dbReference type="KEGG" id="moj:D7D94_08405"/>
<keyword evidence="1 5" id="KW-0732">Signal</keyword>
<dbReference type="InterPro" id="IPR007348">
    <property type="entry name" value="CopC_dom"/>
</dbReference>
<organism evidence="7 8">
    <name type="scientific">Microbacterium oryzae</name>
    <dbReference type="NCBI Taxonomy" id="743009"/>
    <lineage>
        <taxon>Bacteria</taxon>
        <taxon>Bacillati</taxon>
        <taxon>Actinomycetota</taxon>
        <taxon>Actinomycetes</taxon>
        <taxon>Micrococcales</taxon>
        <taxon>Microbacteriaceae</taxon>
        <taxon>Microbacterium</taxon>
    </lineage>
</organism>
<gene>
    <name evidence="7" type="ORF">D7D94_08405</name>
</gene>
<evidence type="ECO:0000256" key="4">
    <source>
        <dbReference type="SAM" id="Phobius"/>
    </source>
</evidence>
<accession>A0A6I6E5J0</accession>
<feature type="chain" id="PRO_5026329064" evidence="5">
    <location>
        <begin position="29"/>
        <end position="222"/>
    </location>
</feature>
<feature type="domain" description="CopC" evidence="6">
    <location>
        <begin position="32"/>
        <end position="124"/>
    </location>
</feature>
<evidence type="ECO:0000256" key="1">
    <source>
        <dbReference type="ARBA" id="ARBA00022729"/>
    </source>
</evidence>
<evidence type="ECO:0000256" key="2">
    <source>
        <dbReference type="ARBA" id="ARBA00023008"/>
    </source>
</evidence>
<dbReference type="OrthoDB" id="5242236at2"/>
<name>A0A6I6E5J0_9MICO</name>
<dbReference type="EMBL" id="CP032550">
    <property type="protein sequence ID" value="QGU27690.1"/>
    <property type="molecule type" value="Genomic_DNA"/>
</dbReference>
<dbReference type="GO" id="GO:0005507">
    <property type="term" value="F:copper ion binding"/>
    <property type="evidence" value="ECO:0007669"/>
    <property type="project" value="InterPro"/>
</dbReference>
<dbReference type="GO" id="GO:0042597">
    <property type="term" value="C:periplasmic space"/>
    <property type="evidence" value="ECO:0007669"/>
    <property type="project" value="InterPro"/>
</dbReference>
<feature type="transmembrane region" description="Helical" evidence="4">
    <location>
        <begin position="191"/>
        <end position="214"/>
    </location>
</feature>
<evidence type="ECO:0000256" key="5">
    <source>
        <dbReference type="SAM" id="SignalP"/>
    </source>
</evidence>
<keyword evidence="4" id="KW-0812">Transmembrane</keyword>
<dbReference type="Gene3D" id="2.60.40.1220">
    <property type="match status" value="1"/>
</dbReference>
<keyword evidence="2" id="KW-0186">Copper</keyword>
<keyword evidence="4" id="KW-0472">Membrane</keyword>
<protein>
    <submittedName>
        <fullName evidence="7">Copper resistance protein CopC</fullName>
    </submittedName>
</protein>
<dbReference type="InterPro" id="IPR014755">
    <property type="entry name" value="Cu-Rt/internalin_Ig-like"/>
</dbReference>
<dbReference type="SUPFAM" id="SSF81296">
    <property type="entry name" value="E set domains"/>
    <property type="match status" value="1"/>
</dbReference>